<reference evidence="5 6" key="1">
    <citation type="journal article" date="2017" name="Int. J. Syst. Evol. Microbiol.">
        <title>Ramlibacter alkalitolerans sp. nov., alkali-tolerant bacterium isolated from soil of ginseng.</title>
        <authorList>
            <person name="Lee D.H."/>
            <person name="Cha C.J."/>
        </authorList>
    </citation>
    <scope>NUCLEOTIDE SEQUENCE [LARGE SCALE GENOMIC DNA]</scope>
    <source>
        <strain evidence="5 6">KACC 19305</strain>
    </source>
</reference>
<dbReference type="EMBL" id="JAEQND010000013">
    <property type="protein sequence ID" value="MBL0427805.1"/>
    <property type="molecule type" value="Genomic_DNA"/>
</dbReference>
<feature type="domain" description="ParB-like N-terminal" evidence="4">
    <location>
        <begin position="6"/>
        <end position="106"/>
    </location>
</feature>
<feature type="compositionally biased region" description="Basic and acidic residues" evidence="3">
    <location>
        <begin position="15"/>
        <end position="25"/>
    </location>
</feature>
<dbReference type="NCBIfam" id="TIGR00180">
    <property type="entry name" value="parB_part"/>
    <property type="match status" value="1"/>
</dbReference>
<feature type="region of interest" description="Disordered" evidence="3">
    <location>
        <begin position="1"/>
        <end position="33"/>
    </location>
</feature>
<sequence length="307" mass="34205">MAREILDIKVSQLRPDPDQPRRDFDGAPSKETTEALRSLAENIKENGVLEPLLVRKGEGRWDYIIVAGERRWRASKLAGLERVPCLVQEDREDDQLRLVKQLSENIQREELSPLDIARSLKKALDTFPISQRQLAKSLGKHETWVSRHLQMLVAEGPAKDALELGLIDGYTTFNALMALPPEKQQALLAEALSRGEKKIPKSVLVKAAAEVQGAAEAPVKPHLKYGAPSVDWETGRGLPAGGVPQFSTAPKPKGKADAREQPVLRLDTRLQVGQAKRLLRMLNEEIPRDEFSLVPRLIEALRNLPSD</sequence>
<evidence type="ECO:0000259" key="4">
    <source>
        <dbReference type="SMART" id="SM00470"/>
    </source>
</evidence>
<keyword evidence="2" id="KW-0159">Chromosome partition</keyword>
<dbReference type="InterPro" id="IPR050336">
    <property type="entry name" value="Chromosome_partition/occlusion"/>
</dbReference>
<comment type="similarity">
    <text evidence="1">Belongs to the ParB family.</text>
</comment>
<comment type="caution">
    <text evidence="5">The sequence shown here is derived from an EMBL/GenBank/DDBJ whole genome shotgun (WGS) entry which is preliminary data.</text>
</comment>
<evidence type="ECO:0000256" key="3">
    <source>
        <dbReference type="SAM" id="MobiDB-lite"/>
    </source>
</evidence>
<dbReference type="RefSeq" id="WP_201692436.1">
    <property type="nucleotide sequence ID" value="NZ_JAEQND010000013.1"/>
</dbReference>
<dbReference type="Gene3D" id="3.90.1530.30">
    <property type="match status" value="1"/>
</dbReference>
<dbReference type="InterPro" id="IPR003115">
    <property type="entry name" value="ParB_N"/>
</dbReference>
<organism evidence="5 6">
    <name type="scientific">Ramlibacter alkalitolerans</name>
    <dbReference type="NCBI Taxonomy" id="2039631"/>
    <lineage>
        <taxon>Bacteria</taxon>
        <taxon>Pseudomonadati</taxon>
        <taxon>Pseudomonadota</taxon>
        <taxon>Betaproteobacteria</taxon>
        <taxon>Burkholderiales</taxon>
        <taxon>Comamonadaceae</taxon>
        <taxon>Ramlibacter</taxon>
    </lineage>
</organism>
<dbReference type="Gene3D" id="1.10.10.2830">
    <property type="match status" value="1"/>
</dbReference>
<dbReference type="SUPFAM" id="SSF110849">
    <property type="entry name" value="ParB/Sulfiredoxin"/>
    <property type="match status" value="1"/>
</dbReference>
<keyword evidence="6" id="KW-1185">Reference proteome</keyword>
<dbReference type="InterPro" id="IPR036086">
    <property type="entry name" value="ParB/Sulfiredoxin_sf"/>
</dbReference>
<accession>A0ABS1JU38</accession>
<dbReference type="PANTHER" id="PTHR33375">
    <property type="entry name" value="CHROMOSOME-PARTITIONING PROTEIN PARB-RELATED"/>
    <property type="match status" value="1"/>
</dbReference>
<protein>
    <submittedName>
        <fullName evidence="5">ParB/RepB/Spo0J family partition protein</fullName>
    </submittedName>
</protein>
<dbReference type="Pfam" id="PF02195">
    <property type="entry name" value="ParB_N"/>
    <property type="match status" value="1"/>
</dbReference>
<gene>
    <name evidence="5" type="ORF">JI746_22050</name>
</gene>
<evidence type="ECO:0000313" key="6">
    <source>
        <dbReference type="Proteomes" id="UP000622707"/>
    </source>
</evidence>
<evidence type="ECO:0000313" key="5">
    <source>
        <dbReference type="EMBL" id="MBL0427805.1"/>
    </source>
</evidence>
<dbReference type="CDD" id="cd16393">
    <property type="entry name" value="SPO0J_N"/>
    <property type="match status" value="1"/>
</dbReference>
<dbReference type="InterPro" id="IPR004437">
    <property type="entry name" value="ParB/RepB/Spo0J"/>
</dbReference>
<dbReference type="Proteomes" id="UP000622707">
    <property type="component" value="Unassembled WGS sequence"/>
</dbReference>
<dbReference type="InterPro" id="IPR041468">
    <property type="entry name" value="HTH_ParB/Spo0J"/>
</dbReference>
<evidence type="ECO:0000256" key="2">
    <source>
        <dbReference type="ARBA" id="ARBA00022829"/>
    </source>
</evidence>
<name>A0ABS1JU38_9BURK</name>
<evidence type="ECO:0000256" key="1">
    <source>
        <dbReference type="ARBA" id="ARBA00006295"/>
    </source>
</evidence>
<dbReference type="PANTHER" id="PTHR33375:SF1">
    <property type="entry name" value="CHROMOSOME-PARTITIONING PROTEIN PARB-RELATED"/>
    <property type="match status" value="1"/>
</dbReference>
<proteinExistence type="inferred from homology"/>
<dbReference type="SMART" id="SM00470">
    <property type="entry name" value="ParB"/>
    <property type="match status" value="1"/>
</dbReference>
<dbReference type="Pfam" id="PF17762">
    <property type="entry name" value="HTH_ParB"/>
    <property type="match status" value="1"/>
</dbReference>